<proteinExistence type="predicted"/>
<sequence>MIDLKEQAGVAMNVRSQLGEPTGDPKVTLGALAFAAELGSLLWRMKYGQDVKRKGLRRATLLLANRVRWSGKFARGKFTGLDRKENRARRSGHEFERSHADIVERFAQRAIVEWVADRCPHCEGRGVFGRSGKPPSAKVIESECPTCHGERSVVVSEERIPFAHNGRAPMVFREYQRCDTCNGRGSIHKEQKPSRDGRQICPHCGGTARLAVDDAERALALGVSIELYRAQWERYFHMVFSMLDKVDGSAADTVRRQMRV</sequence>
<dbReference type="GO" id="GO:0031072">
    <property type="term" value="F:heat shock protein binding"/>
    <property type="evidence" value="ECO:0007669"/>
    <property type="project" value="InterPro"/>
</dbReference>
<feature type="domain" description="CR-type" evidence="2">
    <location>
        <begin position="106"/>
        <end position="213"/>
    </location>
</feature>
<dbReference type="CDD" id="cd10719">
    <property type="entry name" value="DnaJ_zf"/>
    <property type="match status" value="1"/>
</dbReference>
<dbReference type="STRING" id="398527.Bphyt_1167"/>
<keyword evidence="1" id="KW-0863">Zinc-finger</keyword>
<dbReference type="KEGG" id="bpy:Bphyt_1167"/>
<dbReference type="Gene3D" id="1.10.274.110">
    <property type="match status" value="1"/>
</dbReference>
<dbReference type="GO" id="GO:0008270">
    <property type="term" value="F:zinc ion binding"/>
    <property type="evidence" value="ECO:0007669"/>
    <property type="project" value="UniProtKB-KW"/>
</dbReference>
<dbReference type="GO" id="GO:0051082">
    <property type="term" value="F:unfolded protein binding"/>
    <property type="evidence" value="ECO:0007669"/>
    <property type="project" value="InterPro"/>
</dbReference>
<reference evidence="3 4" key="1">
    <citation type="journal article" date="2011" name="J. Bacteriol.">
        <title>Complete genome sequence of the plant growth-promoting endophyte Burkholderia phytofirmans strain PsJN.</title>
        <authorList>
            <person name="Weilharter A."/>
            <person name="Mitter B."/>
            <person name="Shin M.V."/>
            <person name="Chain P.S."/>
            <person name="Nowak J."/>
            <person name="Sessitsch A."/>
        </authorList>
    </citation>
    <scope>NUCLEOTIDE SEQUENCE [LARGE SCALE GENOMIC DNA]</scope>
    <source>
        <strain evidence="4">DSM 17436 / LMG 22146 / PsJN</strain>
    </source>
</reference>
<dbReference type="OrthoDB" id="9090124at2"/>
<dbReference type="PROSITE" id="PS51188">
    <property type="entry name" value="ZF_CR"/>
    <property type="match status" value="1"/>
</dbReference>
<name>B2T1X2_PARPJ</name>
<dbReference type="RefSeq" id="WP_012432207.1">
    <property type="nucleotide sequence ID" value="NC_010681.1"/>
</dbReference>
<dbReference type="InterPro" id="IPR038500">
    <property type="entry name" value="Antitermination_sf"/>
</dbReference>
<evidence type="ECO:0000313" key="3">
    <source>
        <dbReference type="EMBL" id="ACD15583.1"/>
    </source>
</evidence>
<evidence type="ECO:0000313" key="4">
    <source>
        <dbReference type="Proteomes" id="UP000001739"/>
    </source>
</evidence>
<dbReference type="Proteomes" id="UP000001739">
    <property type="component" value="Chromosome 1"/>
</dbReference>
<dbReference type="eggNOG" id="ENOG50346WS">
    <property type="taxonomic scope" value="Bacteria"/>
</dbReference>
<gene>
    <name evidence="3" type="ordered locus">Bphyt_1167</name>
</gene>
<dbReference type="EMBL" id="CP001052">
    <property type="protein sequence ID" value="ACD15583.1"/>
    <property type="molecule type" value="Genomic_DNA"/>
</dbReference>
<accession>B2T1X2</accession>
<keyword evidence="1" id="KW-0862">Zinc</keyword>
<dbReference type="AlphaFoldDB" id="B2T1X2"/>
<dbReference type="HOGENOM" id="CLU_094124_0_0_4"/>
<protein>
    <recommendedName>
        <fullName evidence="2">CR-type domain-containing protein</fullName>
    </recommendedName>
</protein>
<evidence type="ECO:0000256" key="1">
    <source>
        <dbReference type="PROSITE-ProRule" id="PRU00546"/>
    </source>
</evidence>
<organism evidence="3 4">
    <name type="scientific">Paraburkholderia phytofirmans (strain DSM 17436 / LMG 22146 / PsJN)</name>
    <name type="common">Burkholderia phytofirmans</name>
    <dbReference type="NCBI Taxonomy" id="398527"/>
    <lineage>
        <taxon>Bacteria</taxon>
        <taxon>Pseudomonadati</taxon>
        <taxon>Pseudomonadota</taxon>
        <taxon>Betaproteobacteria</taxon>
        <taxon>Burkholderiales</taxon>
        <taxon>Burkholderiaceae</taxon>
        <taxon>Paraburkholderia</taxon>
    </lineage>
</organism>
<dbReference type="InterPro" id="IPR001305">
    <property type="entry name" value="HSP_DnaJ_Cys-rich_dom"/>
</dbReference>
<evidence type="ECO:0000259" key="2">
    <source>
        <dbReference type="PROSITE" id="PS51188"/>
    </source>
</evidence>
<dbReference type="InterPro" id="IPR036410">
    <property type="entry name" value="HSP_DnaJ_Cys-rich_dom_sf"/>
</dbReference>
<dbReference type="SUPFAM" id="SSF57938">
    <property type="entry name" value="DnaJ/Hsp40 cysteine-rich domain"/>
    <property type="match status" value="1"/>
</dbReference>
<dbReference type="Gene3D" id="6.20.20.10">
    <property type="match status" value="1"/>
</dbReference>
<keyword evidence="1" id="KW-0479">Metal-binding</keyword>
<feature type="zinc finger region" description="CR-type" evidence="1">
    <location>
        <begin position="106"/>
        <end position="213"/>
    </location>
</feature>